<reference evidence="7" key="1">
    <citation type="submission" date="2020-05" db="EMBL/GenBank/DDBJ databases">
        <title>Nod-independent and nitrogen-fixing Bradyrhizobium aeschynomene sp. nov. isolated from nodules of Aeschynomene indica.</title>
        <authorList>
            <person name="Zhang Z."/>
        </authorList>
    </citation>
    <scope>NUCLEOTIDE SEQUENCE</scope>
    <source>
        <strain evidence="7">83012</strain>
    </source>
</reference>
<dbReference type="Gene3D" id="3.90.79.10">
    <property type="entry name" value="Nucleoside Triphosphate Pyrophosphohydrolase"/>
    <property type="match status" value="1"/>
</dbReference>
<dbReference type="InterPro" id="IPR020084">
    <property type="entry name" value="NUDIX_hydrolase_CS"/>
</dbReference>
<dbReference type="PROSITE" id="PS51462">
    <property type="entry name" value="NUDIX"/>
    <property type="match status" value="1"/>
</dbReference>
<evidence type="ECO:0000256" key="4">
    <source>
        <dbReference type="RuleBase" id="RU003476"/>
    </source>
</evidence>
<evidence type="ECO:0000256" key="3">
    <source>
        <dbReference type="ARBA" id="ARBA00022842"/>
    </source>
</evidence>
<dbReference type="InterPro" id="IPR015797">
    <property type="entry name" value="NUDIX_hydrolase-like_dom_sf"/>
</dbReference>
<evidence type="ECO:0000313" key="9">
    <source>
        <dbReference type="Proteomes" id="UP000886476"/>
    </source>
</evidence>
<feature type="compositionally biased region" description="Basic and acidic residues" evidence="5">
    <location>
        <begin position="170"/>
        <end position="187"/>
    </location>
</feature>
<evidence type="ECO:0000256" key="2">
    <source>
        <dbReference type="ARBA" id="ARBA00022801"/>
    </source>
</evidence>
<feature type="region of interest" description="Disordered" evidence="5">
    <location>
        <begin position="282"/>
        <end position="344"/>
    </location>
</feature>
<dbReference type="InterPro" id="IPR000086">
    <property type="entry name" value="NUDIX_hydrolase_dom"/>
</dbReference>
<dbReference type="PRINTS" id="PR00502">
    <property type="entry name" value="NUDIXFAMILY"/>
</dbReference>
<dbReference type="Proteomes" id="UP000886476">
    <property type="component" value="Unassembled WGS sequence"/>
</dbReference>
<dbReference type="PANTHER" id="PTHR43222:SF9">
    <property type="entry name" value="8-OXO-(D)GTP PHOSPHATASE"/>
    <property type="match status" value="1"/>
</dbReference>
<sequence length="344" mass="37083">MARAPIMAAGGIVLRREQPPRIAVVRLRKRDEWVLPKGKLDDGETPRDAAKREVLEETGHKVTVHEFLGTLVHDTGTRSKVVHYWRMEATGTQTQPLMDDVRAVDWLTLDAAVERLSRDHERTFLETVGPYALAGLIRKAKAKPALEPKAAVEKPVIEKPLIEKPAIEQAADDKPVIERATVEKAPAEKSATSKRRRSRVAQPAPSELPAVRPAAAEPEAIPEIAREPALDATSQLDRPESGASEMVAPLSDAEPVVAPPTERVPADLERIEAVAAAIKSLVPAPSEPAAEGSRQSEATPHSDAPHPDLEAELQDGATAATDAPDGGGRRSLAQKMRAWLGRAA</sequence>
<proteinExistence type="inferred from homology"/>
<accession>A0ABX2CFB0</accession>
<dbReference type="InterPro" id="IPR020476">
    <property type="entry name" value="Nudix_hydrolase"/>
</dbReference>
<keyword evidence="2 4" id="KW-0378">Hydrolase</keyword>
<comment type="caution">
    <text evidence="7">The sequence shown here is derived from an EMBL/GenBank/DDBJ whole genome shotgun (WGS) entry which is preliminary data.</text>
</comment>
<dbReference type="SUPFAM" id="SSF55811">
    <property type="entry name" value="Nudix"/>
    <property type="match status" value="1"/>
</dbReference>
<evidence type="ECO:0000259" key="6">
    <source>
        <dbReference type="PROSITE" id="PS51462"/>
    </source>
</evidence>
<keyword evidence="3" id="KW-0460">Magnesium</keyword>
<dbReference type="EMBL" id="JABFDN010000003">
    <property type="protein sequence ID" value="NPU66007.1"/>
    <property type="molecule type" value="Genomic_DNA"/>
</dbReference>
<evidence type="ECO:0000256" key="5">
    <source>
        <dbReference type="SAM" id="MobiDB-lite"/>
    </source>
</evidence>
<evidence type="ECO:0000313" key="7">
    <source>
        <dbReference type="EMBL" id="NPU66007.1"/>
    </source>
</evidence>
<dbReference type="Pfam" id="PF00293">
    <property type="entry name" value="NUDIX"/>
    <property type="match status" value="1"/>
</dbReference>
<keyword evidence="9" id="KW-1185">Reference proteome</keyword>
<name>A0ABX2CFB0_9BRAD</name>
<dbReference type="EMBL" id="JABFDN010000003">
    <property type="protein sequence ID" value="NPU66026.1"/>
    <property type="molecule type" value="Genomic_DNA"/>
</dbReference>
<dbReference type="PROSITE" id="PS00893">
    <property type="entry name" value="NUDIX_BOX"/>
    <property type="match status" value="1"/>
</dbReference>
<evidence type="ECO:0000256" key="1">
    <source>
        <dbReference type="ARBA" id="ARBA00001946"/>
    </source>
</evidence>
<dbReference type="CDD" id="cd03673">
    <property type="entry name" value="NUDIX_Ap6A_hydrolase"/>
    <property type="match status" value="1"/>
</dbReference>
<organism evidence="7 9">
    <name type="scientific">Bradyrhizobium aeschynomenes</name>
    <dbReference type="NCBI Taxonomy" id="2734909"/>
    <lineage>
        <taxon>Bacteria</taxon>
        <taxon>Pseudomonadati</taxon>
        <taxon>Pseudomonadota</taxon>
        <taxon>Alphaproteobacteria</taxon>
        <taxon>Hyphomicrobiales</taxon>
        <taxon>Nitrobacteraceae</taxon>
        <taxon>Bradyrhizobium</taxon>
    </lineage>
</organism>
<comment type="cofactor">
    <cofactor evidence="1">
        <name>Mg(2+)</name>
        <dbReference type="ChEBI" id="CHEBI:18420"/>
    </cofactor>
</comment>
<dbReference type="RefSeq" id="WP_172111074.1">
    <property type="nucleotide sequence ID" value="NZ_JABFDN010000003.1"/>
</dbReference>
<evidence type="ECO:0000313" key="8">
    <source>
        <dbReference type="EMBL" id="NPU66026.1"/>
    </source>
</evidence>
<feature type="compositionally biased region" description="Low complexity" evidence="5">
    <location>
        <begin position="207"/>
        <end position="223"/>
    </location>
</feature>
<feature type="region of interest" description="Disordered" evidence="5">
    <location>
        <begin position="170"/>
        <end position="263"/>
    </location>
</feature>
<gene>
    <name evidence="7" type="ORF">HL667_13475</name>
    <name evidence="8" type="ORF">HL667_13570</name>
</gene>
<feature type="compositionally biased region" description="Low complexity" evidence="5">
    <location>
        <begin position="315"/>
        <end position="324"/>
    </location>
</feature>
<feature type="domain" description="Nudix hydrolase" evidence="6">
    <location>
        <begin position="5"/>
        <end position="130"/>
    </location>
</feature>
<comment type="similarity">
    <text evidence="4">Belongs to the Nudix hydrolase family.</text>
</comment>
<protein>
    <submittedName>
        <fullName evidence="7">NUDIX domain-containing protein</fullName>
    </submittedName>
</protein>
<dbReference type="PANTHER" id="PTHR43222">
    <property type="entry name" value="NUDIX HYDROLASE 23"/>
    <property type="match status" value="1"/>
</dbReference>